<keyword evidence="1" id="KW-0175">Coiled coil</keyword>
<feature type="region of interest" description="Disordered" evidence="2">
    <location>
        <begin position="88"/>
        <end position="112"/>
    </location>
</feature>
<feature type="coiled-coil region" evidence="1">
    <location>
        <begin position="45"/>
        <end position="86"/>
    </location>
</feature>
<evidence type="ECO:0000256" key="2">
    <source>
        <dbReference type="SAM" id="MobiDB-lite"/>
    </source>
</evidence>
<protein>
    <submittedName>
        <fullName evidence="3">Uncharacterized protein</fullName>
    </submittedName>
</protein>
<keyword evidence="4" id="KW-1185">Reference proteome</keyword>
<feature type="compositionally biased region" description="Polar residues" evidence="2">
    <location>
        <begin position="172"/>
        <end position="195"/>
    </location>
</feature>
<evidence type="ECO:0000256" key="1">
    <source>
        <dbReference type="SAM" id="Coils"/>
    </source>
</evidence>
<reference evidence="3" key="1">
    <citation type="thesis" date="2021" institute="BYU ScholarsArchive" country="Provo, UT, USA">
        <title>Applications of and Algorithms for Genome Assembly and Genomic Analyses with an Emphasis on Marine Teleosts.</title>
        <authorList>
            <person name="Pickett B.D."/>
        </authorList>
    </citation>
    <scope>NUCLEOTIDE SEQUENCE</scope>
    <source>
        <strain evidence="3">HI-2016</strain>
    </source>
</reference>
<organism evidence="3 4">
    <name type="scientific">Albula glossodonta</name>
    <name type="common">roundjaw bonefish</name>
    <dbReference type="NCBI Taxonomy" id="121402"/>
    <lineage>
        <taxon>Eukaryota</taxon>
        <taxon>Metazoa</taxon>
        <taxon>Chordata</taxon>
        <taxon>Craniata</taxon>
        <taxon>Vertebrata</taxon>
        <taxon>Euteleostomi</taxon>
        <taxon>Actinopterygii</taxon>
        <taxon>Neopterygii</taxon>
        <taxon>Teleostei</taxon>
        <taxon>Albuliformes</taxon>
        <taxon>Albulidae</taxon>
        <taxon>Albula</taxon>
    </lineage>
</organism>
<comment type="caution">
    <text evidence="3">The sequence shown here is derived from an EMBL/GenBank/DDBJ whole genome shotgun (WGS) entry which is preliminary data.</text>
</comment>
<feature type="region of interest" description="Disordered" evidence="2">
    <location>
        <begin position="170"/>
        <end position="197"/>
    </location>
</feature>
<evidence type="ECO:0000313" key="3">
    <source>
        <dbReference type="EMBL" id="KAG9345279.1"/>
    </source>
</evidence>
<dbReference type="OrthoDB" id="8897098at2759"/>
<proteinExistence type="predicted"/>
<accession>A0A8T2NYW5</accession>
<dbReference type="AlphaFoldDB" id="A0A8T2NYW5"/>
<name>A0A8T2NYW5_9TELE</name>
<dbReference type="Proteomes" id="UP000824540">
    <property type="component" value="Unassembled WGS sequence"/>
</dbReference>
<evidence type="ECO:0000313" key="4">
    <source>
        <dbReference type="Proteomes" id="UP000824540"/>
    </source>
</evidence>
<dbReference type="EMBL" id="JAFBMS010000018">
    <property type="protein sequence ID" value="KAG9345279.1"/>
    <property type="molecule type" value="Genomic_DNA"/>
</dbReference>
<gene>
    <name evidence="3" type="ORF">JZ751_009825</name>
</gene>
<sequence length="399" mass="45701">MTTLESNPVYYLFTNEDDTRAIEDAVRSAIKVVLKVFCTINSNKVKEYQRRATETDKENEMLKIRVESMERELKTLRRFKVSVEQNYCTLNPDTNDPQRQDSSVSPGNNGKQQHIFHDVAKEVLSDCLLKTKNVGPCEGTYSCEHPLETEGTACSWRSSAVVYLNDQVPTERATSPMTSEGQPENSRTSVASPTVQVKEEPPSFEDICIKWELSEETVKEESEAYLRPPSCTPLFQCRGGDYAAVGAQGINFGLLDQPRQRLTASESCLRKRLSNRERQQKYRERIRADPERQQAYREKDRSRYHKRRKLIRDLPEHCQKLKREAWREAARRHRARKKYSLPQCPLTQSSDTNKTPVTISWSPLGATAVTDISHPAAVTLHDSHTHVRHSSQEAAVIYT</sequence>